<accession>A0AC60PKN5</accession>
<reference evidence="1 2" key="1">
    <citation type="journal article" date="2020" name="Cell">
        <title>Large-Scale Comparative Analyses of Tick Genomes Elucidate Their Genetic Diversity and Vector Capacities.</title>
        <authorList>
            <consortium name="Tick Genome and Microbiome Consortium (TIGMIC)"/>
            <person name="Jia N."/>
            <person name="Wang J."/>
            <person name="Shi W."/>
            <person name="Du L."/>
            <person name="Sun Y."/>
            <person name="Zhan W."/>
            <person name="Jiang J.F."/>
            <person name="Wang Q."/>
            <person name="Zhang B."/>
            <person name="Ji P."/>
            <person name="Bell-Sakyi L."/>
            <person name="Cui X.M."/>
            <person name="Yuan T.T."/>
            <person name="Jiang B.G."/>
            <person name="Yang W.F."/>
            <person name="Lam T.T."/>
            <person name="Chang Q.C."/>
            <person name="Ding S.J."/>
            <person name="Wang X.J."/>
            <person name="Zhu J.G."/>
            <person name="Ruan X.D."/>
            <person name="Zhao L."/>
            <person name="Wei J.T."/>
            <person name="Ye R.Z."/>
            <person name="Que T.C."/>
            <person name="Du C.H."/>
            <person name="Zhou Y.H."/>
            <person name="Cheng J.X."/>
            <person name="Dai P.F."/>
            <person name="Guo W.B."/>
            <person name="Han X.H."/>
            <person name="Huang E.J."/>
            <person name="Li L.F."/>
            <person name="Wei W."/>
            <person name="Gao Y.C."/>
            <person name="Liu J.Z."/>
            <person name="Shao H.Z."/>
            <person name="Wang X."/>
            <person name="Wang C.C."/>
            <person name="Yang T.C."/>
            <person name="Huo Q.B."/>
            <person name="Li W."/>
            <person name="Chen H.Y."/>
            <person name="Chen S.E."/>
            <person name="Zhou L.G."/>
            <person name="Ni X.B."/>
            <person name="Tian J.H."/>
            <person name="Sheng Y."/>
            <person name="Liu T."/>
            <person name="Pan Y.S."/>
            <person name="Xia L.Y."/>
            <person name="Li J."/>
            <person name="Zhao F."/>
            <person name="Cao W.C."/>
        </authorList>
    </citation>
    <scope>NUCLEOTIDE SEQUENCE [LARGE SCALE GENOMIC DNA]</scope>
    <source>
        <strain evidence="1">Iper-2018</strain>
    </source>
</reference>
<dbReference type="EMBL" id="JABSTQ010010381">
    <property type="protein sequence ID" value="KAG0421327.1"/>
    <property type="molecule type" value="Genomic_DNA"/>
</dbReference>
<evidence type="ECO:0000313" key="1">
    <source>
        <dbReference type="EMBL" id="KAG0421327.1"/>
    </source>
</evidence>
<organism evidence="1 2">
    <name type="scientific">Ixodes persulcatus</name>
    <name type="common">Taiga tick</name>
    <dbReference type="NCBI Taxonomy" id="34615"/>
    <lineage>
        <taxon>Eukaryota</taxon>
        <taxon>Metazoa</taxon>
        <taxon>Ecdysozoa</taxon>
        <taxon>Arthropoda</taxon>
        <taxon>Chelicerata</taxon>
        <taxon>Arachnida</taxon>
        <taxon>Acari</taxon>
        <taxon>Parasitiformes</taxon>
        <taxon>Ixodida</taxon>
        <taxon>Ixodoidea</taxon>
        <taxon>Ixodidae</taxon>
        <taxon>Ixodinae</taxon>
        <taxon>Ixodes</taxon>
    </lineage>
</organism>
<proteinExistence type="predicted"/>
<comment type="caution">
    <text evidence="1">The sequence shown here is derived from an EMBL/GenBank/DDBJ whole genome shotgun (WGS) entry which is preliminary data.</text>
</comment>
<gene>
    <name evidence="1" type="ORF">HPB47_002770</name>
</gene>
<sequence>MQQIRTPKQEPPQVQATLRKVSESKPDAKEVAKKLLKSGAISAIKVETKERHSFKRSKASERKRSLNDRPGGIGYQPYAANHPTEEESEAAPSSTRPAVKSLYDSFVSGGNLDEDDPKHFDRDPEKEGPPPERPRQGNTLYVHGVGLAGGPAALGLLPLRAHPLHLHGGGQELCHPNLRKMLPNSNKCRGPTLLFHHYHNKTLLKSKKHRCPTLLPRTLLKMKRLRGLTLGTSAASGFDGNADVFGRPASPITVPLQTPWSGASGTASEPQGECCFASIHPRTGDDVSCSTSCFDLSGPGRASPHLCSPEEAWGSAKAVDLQGSTARGSRRAHGRGWAEI</sequence>
<name>A0AC60PKN5_IXOPE</name>
<dbReference type="Proteomes" id="UP000805193">
    <property type="component" value="Unassembled WGS sequence"/>
</dbReference>
<evidence type="ECO:0000313" key="2">
    <source>
        <dbReference type="Proteomes" id="UP000805193"/>
    </source>
</evidence>
<protein>
    <submittedName>
        <fullName evidence="1">Uncharacterized protein</fullName>
    </submittedName>
</protein>
<keyword evidence="2" id="KW-1185">Reference proteome</keyword>